<dbReference type="Proteomes" id="UP000044071">
    <property type="component" value="Unassembled WGS sequence"/>
</dbReference>
<gene>
    <name evidence="1" type="ORF">BN59_02971</name>
</gene>
<proteinExistence type="predicted"/>
<sequence length="96" mass="11281">MSLKLWPMLTLILGLASYNLCYSYYVNGGNTVIIVNQPAGYYNGYPPYNYPYYNSYYPPNYGYGPYYYFPRYRCAVVPRCYPSGSCNYQNQECGYY</sequence>
<name>A0A078L3F6_9GAMM</name>
<dbReference type="RefSeq" id="WP_044011779.1">
    <property type="nucleotide sequence ID" value="NZ_CCVW01000003.1"/>
</dbReference>
<keyword evidence="2" id="KW-1185">Reference proteome</keyword>
<dbReference type="AlphaFoldDB" id="A0A078L3F6"/>
<reference evidence="1 2" key="1">
    <citation type="submission" date="2014-06" db="EMBL/GenBank/DDBJ databases">
        <authorList>
            <person name="Urmite Genomes Urmite Genomes"/>
        </authorList>
    </citation>
    <scope>NUCLEOTIDE SEQUENCE [LARGE SCALE GENOMIC DNA]</scope>
</reference>
<organism evidence="1 2">
    <name type="scientific">Legionella massiliensis</name>
    <dbReference type="NCBI Taxonomy" id="1034943"/>
    <lineage>
        <taxon>Bacteria</taxon>
        <taxon>Pseudomonadati</taxon>
        <taxon>Pseudomonadota</taxon>
        <taxon>Gammaproteobacteria</taxon>
        <taxon>Legionellales</taxon>
        <taxon>Legionellaceae</taxon>
        <taxon>Legionella</taxon>
    </lineage>
</organism>
<accession>A0A078L3F6</accession>
<protein>
    <submittedName>
        <fullName evidence="1">Uncharacterized protein</fullName>
    </submittedName>
</protein>
<dbReference type="EMBL" id="CCSB01000003">
    <property type="protein sequence ID" value="CDZ78659.1"/>
    <property type="molecule type" value="Genomic_DNA"/>
</dbReference>
<evidence type="ECO:0000313" key="2">
    <source>
        <dbReference type="Proteomes" id="UP000044071"/>
    </source>
</evidence>
<evidence type="ECO:0000313" key="1">
    <source>
        <dbReference type="EMBL" id="CDZ78659.1"/>
    </source>
</evidence>
<dbReference type="OrthoDB" id="5654274at2"/>